<organism evidence="5 6">
    <name type="scientific">Mucisphaera calidilacus</name>
    <dbReference type="NCBI Taxonomy" id="2527982"/>
    <lineage>
        <taxon>Bacteria</taxon>
        <taxon>Pseudomonadati</taxon>
        <taxon>Planctomycetota</taxon>
        <taxon>Phycisphaerae</taxon>
        <taxon>Phycisphaerales</taxon>
        <taxon>Phycisphaeraceae</taxon>
        <taxon>Mucisphaera</taxon>
    </lineage>
</organism>
<dbReference type="SUPFAM" id="SSF46894">
    <property type="entry name" value="C-terminal effector domain of the bipartite response regulators"/>
    <property type="match status" value="1"/>
</dbReference>
<dbReference type="GO" id="GO:0006355">
    <property type="term" value="P:regulation of DNA-templated transcription"/>
    <property type="evidence" value="ECO:0007669"/>
    <property type="project" value="InterPro"/>
</dbReference>
<evidence type="ECO:0000259" key="4">
    <source>
        <dbReference type="PROSITE" id="PS50043"/>
    </source>
</evidence>
<keyword evidence="1" id="KW-0805">Transcription regulation</keyword>
<dbReference type="AlphaFoldDB" id="A0A518C137"/>
<accession>A0A518C137</accession>
<keyword evidence="3" id="KW-0804">Transcription</keyword>
<proteinExistence type="predicted"/>
<dbReference type="OrthoDB" id="256105at2"/>
<dbReference type="Proteomes" id="UP000320386">
    <property type="component" value="Chromosome"/>
</dbReference>
<name>A0A518C137_9BACT</name>
<dbReference type="InterPro" id="IPR016032">
    <property type="entry name" value="Sig_transdc_resp-reg_C-effctor"/>
</dbReference>
<dbReference type="KEGG" id="mcad:Pan265_28040"/>
<dbReference type="SMART" id="SM00421">
    <property type="entry name" value="HTH_LUXR"/>
    <property type="match status" value="1"/>
</dbReference>
<evidence type="ECO:0000256" key="3">
    <source>
        <dbReference type="ARBA" id="ARBA00023163"/>
    </source>
</evidence>
<dbReference type="PROSITE" id="PS50043">
    <property type="entry name" value="HTH_LUXR_2"/>
    <property type="match status" value="1"/>
</dbReference>
<reference evidence="5 6" key="1">
    <citation type="submission" date="2019-02" db="EMBL/GenBank/DDBJ databases">
        <title>Deep-cultivation of Planctomycetes and their phenomic and genomic characterization uncovers novel biology.</title>
        <authorList>
            <person name="Wiegand S."/>
            <person name="Jogler M."/>
            <person name="Boedeker C."/>
            <person name="Pinto D."/>
            <person name="Vollmers J."/>
            <person name="Rivas-Marin E."/>
            <person name="Kohn T."/>
            <person name="Peeters S.H."/>
            <person name="Heuer A."/>
            <person name="Rast P."/>
            <person name="Oberbeckmann S."/>
            <person name="Bunk B."/>
            <person name="Jeske O."/>
            <person name="Meyerdierks A."/>
            <person name="Storesund J.E."/>
            <person name="Kallscheuer N."/>
            <person name="Luecker S."/>
            <person name="Lage O.M."/>
            <person name="Pohl T."/>
            <person name="Merkel B.J."/>
            <person name="Hornburger P."/>
            <person name="Mueller R.-W."/>
            <person name="Bruemmer F."/>
            <person name="Labrenz M."/>
            <person name="Spormann A.M."/>
            <person name="Op den Camp H."/>
            <person name="Overmann J."/>
            <person name="Amann R."/>
            <person name="Jetten M.S.M."/>
            <person name="Mascher T."/>
            <person name="Medema M.H."/>
            <person name="Devos D.P."/>
            <person name="Kaster A.-K."/>
            <person name="Ovreas L."/>
            <person name="Rohde M."/>
            <person name="Galperin M.Y."/>
            <person name="Jogler C."/>
        </authorList>
    </citation>
    <scope>NUCLEOTIDE SEQUENCE [LARGE SCALE GENOMIC DNA]</scope>
    <source>
        <strain evidence="5 6">Pan265</strain>
    </source>
</reference>
<evidence type="ECO:0000313" key="6">
    <source>
        <dbReference type="Proteomes" id="UP000320386"/>
    </source>
</evidence>
<dbReference type="GO" id="GO:0003677">
    <property type="term" value="F:DNA binding"/>
    <property type="evidence" value="ECO:0007669"/>
    <property type="project" value="UniProtKB-KW"/>
</dbReference>
<dbReference type="Pfam" id="PF00196">
    <property type="entry name" value="GerE"/>
    <property type="match status" value="1"/>
</dbReference>
<dbReference type="RefSeq" id="WP_145447074.1">
    <property type="nucleotide sequence ID" value="NZ_CP036280.1"/>
</dbReference>
<dbReference type="Gene3D" id="1.10.10.10">
    <property type="entry name" value="Winged helix-like DNA-binding domain superfamily/Winged helix DNA-binding domain"/>
    <property type="match status" value="1"/>
</dbReference>
<dbReference type="CDD" id="cd06170">
    <property type="entry name" value="LuxR_C_like"/>
    <property type="match status" value="1"/>
</dbReference>
<feature type="domain" description="HTH luxR-type" evidence="4">
    <location>
        <begin position="183"/>
        <end position="245"/>
    </location>
</feature>
<dbReference type="PRINTS" id="PR00038">
    <property type="entry name" value="HTHLUXR"/>
</dbReference>
<dbReference type="InterPro" id="IPR000792">
    <property type="entry name" value="Tscrpt_reg_LuxR_C"/>
</dbReference>
<dbReference type="PANTHER" id="PTHR44688:SF16">
    <property type="entry name" value="DNA-BINDING TRANSCRIPTIONAL ACTIVATOR DEVR_DOSR"/>
    <property type="match status" value="1"/>
</dbReference>
<evidence type="ECO:0000256" key="2">
    <source>
        <dbReference type="ARBA" id="ARBA00023125"/>
    </source>
</evidence>
<dbReference type="InterPro" id="IPR036388">
    <property type="entry name" value="WH-like_DNA-bd_sf"/>
</dbReference>
<keyword evidence="6" id="KW-1185">Reference proteome</keyword>
<sequence length="245" mass="26917">MDSCWTQAAPETIRLTHGLEMIRQGIEAEVAYSATARGGVCQQDPPSIVVGLSAALIRPLDLGHWASDVGSVLEYLAGHAPVGQVLRPIETVGSSAVARSALFRRIERVRSVGDALTVALEREGGRQVFVFMRWASRPRFGSSEEHALAASLEPLADILSNRQQQTPGPTVAVETRPASQATYDEMLARLSRTEQKVLHYLRQSMTEKQIAEEIERSPHTVHVHVKSIYLKLGVSSRKELFSRVG</sequence>
<dbReference type="PANTHER" id="PTHR44688">
    <property type="entry name" value="DNA-BINDING TRANSCRIPTIONAL ACTIVATOR DEVR_DOSR"/>
    <property type="match status" value="1"/>
</dbReference>
<evidence type="ECO:0000313" key="5">
    <source>
        <dbReference type="EMBL" id="QDU72928.1"/>
    </source>
</evidence>
<protein>
    <submittedName>
        <fullName evidence="5">Transcriptional regulator NarL</fullName>
    </submittedName>
</protein>
<dbReference type="EMBL" id="CP036280">
    <property type="protein sequence ID" value="QDU72928.1"/>
    <property type="molecule type" value="Genomic_DNA"/>
</dbReference>
<keyword evidence="2" id="KW-0238">DNA-binding</keyword>
<gene>
    <name evidence="5" type="ORF">Pan265_28040</name>
</gene>
<evidence type="ECO:0000256" key="1">
    <source>
        <dbReference type="ARBA" id="ARBA00023015"/>
    </source>
</evidence>